<name>A0ACC0CU96_9PEZI</name>
<dbReference type="EMBL" id="MU394345">
    <property type="protein sequence ID" value="KAI6083873.1"/>
    <property type="molecule type" value="Genomic_DNA"/>
</dbReference>
<reference evidence="1 2" key="1">
    <citation type="journal article" date="2022" name="New Phytol.">
        <title>Ecological generalism drives hyperdiversity of secondary metabolite gene clusters in xylarialean endophytes.</title>
        <authorList>
            <person name="Franco M.E.E."/>
            <person name="Wisecaver J.H."/>
            <person name="Arnold A.E."/>
            <person name="Ju Y.M."/>
            <person name="Slot J.C."/>
            <person name="Ahrendt S."/>
            <person name="Moore L.P."/>
            <person name="Eastman K.E."/>
            <person name="Scott K."/>
            <person name="Konkel Z."/>
            <person name="Mondo S.J."/>
            <person name="Kuo A."/>
            <person name="Hayes R.D."/>
            <person name="Haridas S."/>
            <person name="Andreopoulos B."/>
            <person name="Riley R."/>
            <person name="LaButti K."/>
            <person name="Pangilinan J."/>
            <person name="Lipzen A."/>
            <person name="Amirebrahimi M."/>
            <person name="Yan J."/>
            <person name="Adam C."/>
            <person name="Keymanesh K."/>
            <person name="Ng V."/>
            <person name="Louie K."/>
            <person name="Northen T."/>
            <person name="Drula E."/>
            <person name="Henrissat B."/>
            <person name="Hsieh H.M."/>
            <person name="Youens-Clark K."/>
            <person name="Lutzoni F."/>
            <person name="Miadlikowska J."/>
            <person name="Eastwood D.C."/>
            <person name="Hamelin R.C."/>
            <person name="Grigoriev I.V."/>
            <person name="U'Ren J.M."/>
        </authorList>
    </citation>
    <scope>NUCLEOTIDE SEQUENCE [LARGE SCALE GENOMIC DNA]</scope>
    <source>
        <strain evidence="1 2">ER1909</strain>
    </source>
</reference>
<dbReference type="Proteomes" id="UP001497680">
    <property type="component" value="Unassembled WGS sequence"/>
</dbReference>
<protein>
    <submittedName>
        <fullName evidence="1">Uncharacterized protein</fullName>
    </submittedName>
</protein>
<sequence length="102" mass="11248">MPLGFSFSEILLVTSALVVANQAVKTLQADYQDWDVASNTTANVIAPITSYIPSLTKMLYAIIIIRGIGIMVAGVLSIFTLMAVLVIFVVEFPWSVWFRHDL</sequence>
<organism evidence="1 2">
    <name type="scientific">Hypoxylon rubiginosum</name>
    <dbReference type="NCBI Taxonomy" id="110542"/>
    <lineage>
        <taxon>Eukaryota</taxon>
        <taxon>Fungi</taxon>
        <taxon>Dikarya</taxon>
        <taxon>Ascomycota</taxon>
        <taxon>Pezizomycotina</taxon>
        <taxon>Sordariomycetes</taxon>
        <taxon>Xylariomycetidae</taxon>
        <taxon>Xylariales</taxon>
        <taxon>Hypoxylaceae</taxon>
        <taxon>Hypoxylon</taxon>
    </lineage>
</organism>
<comment type="caution">
    <text evidence="1">The sequence shown here is derived from an EMBL/GenBank/DDBJ whole genome shotgun (WGS) entry which is preliminary data.</text>
</comment>
<accession>A0ACC0CU96</accession>
<gene>
    <name evidence="1" type="ORF">F4821DRAFT_181609</name>
</gene>
<keyword evidence="2" id="KW-1185">Reference proteome</keyword>
<evidence type="ECO:0000313" key="2">
    <source>
        <dbReference type="Proteomes" id="UP001497680"/>
    </source>
</evidence>
<proteinExistence type="predicted"/>
<evidence type="ECO:0000313" key="1">
    <source>
        <dbReference type="EMBL" id="KAI6083873.1"/>
    </source>
</evidence>